<dbReference type="EMBL" id="SNYJ01000029">
    <property type="protein sequence ID" value="TDQ33740.1"/>
    <property type="molecule type" value="Genomic_DNA"/>
</dbReference>
<name>A0A4R6TSA9_9BACI</name>
<comment type="caution">
    <text evidence="2">The sequence shown here is derived from an EMBL/GenBank/DDBJ whole genome shotgun (WGS) entry which is preliminary data.</text>
</comment>
<evidence type="ECO:0000256" key="1">
    <source>
        <dbReference type="SAM" id="MobiDB-lite"/>
    </source>
</evidence>
<feature type="region of interest" description="Disordered" evidence="1">
    <location>
        <begin position="1"/>
        <end position="51"/>
    </location>
</feature>
<evidence type="ECO:0000313" key="3">
    <source>
        <dbReference type="Proteomes" id="UP000295632"/>
    </source>
</evidence>
<feature type="compositionally biased region" description="Basic and acidic residues" evidence="1">
    <location>
        <begin position="1"/>
        <end position="21"/>
    </location>
</feature>
<feature type="compositionally biased region" description="Basic residues" evidence="1">
    <location>
        <begin position="41"/>
        <end position="51"/>
    </location>
</feature>
<proteinExistence type="predicted"/>
<reference evidence="2 3" key="1">
    <citation type="submission" date="2019-03" db="EMBL/GenBank/DDBJ databases">
        <title>Genomic Encyclopedia of Type Strains, Phase IV (KMG-IV): sequencing the most valuable type-strain genomes for metagenomic binning, comparative biology and taxonomic classification.</title>
        <authorList>
            <person name="Goeker M."/>
        </authorList>
    </citation>
    <scope>NUCLEOTIDE SEQUENCE [LARGE SCALE GENOMIC DNA]</scope>
    <source>
        <strain evidence="2 3">DSM 28697</strain>
    </source>
</reference>
<protein>
    <submittedName>
        <fullName evidence="2">Uncharacterized protein</fullName>
    </submittedName>
</protein>
<gene>
    <name evidence="2" type="ORF">EV213_1296</name>
</gene>
<organism evidence="2 3">
    <name type="scientific">Aureibacillus halotolerans</name>
    <dbReference type="NCBI Taxonomy" id="1508390"/>
    <lineage>
        <taxon>Bacteria</taxon>
        <taxon>Bacillati</taxon>
        <taxon>Bacillota</taxon>
        <taxon>Bacilli</taxon>
        <taxon>Bacillales</taxon>
        <taxon>Bacillaceae</taxon>
        <taxon>Aureibacillus</taxon>
    </lineage>
</organism>
<dbReference type="Proteomes" id="UP000295632">
    <property type="component" value="Unassembled WGS sequence"/>
</dbReference>
<sequence>MLEKVKVSEKSGEVPGNEKKVPGIGSRVSGNHGEVPEIRKSARIKRSSARK</sequence>
<keyword evidence="3" id="KW-1185">Reference proteome</keyword>
<dbReference type="RefSeq" id="WP_166639432.1">
    <property type="nucleotide sequence ID" value="NZ_SNYJ01000029.1"/>
</dbReference>
<accession>A0A4R6TSA9</accession>
<dbReference type="AlphaFoldDB" id="A0A4R6TSA9"/>
<evidence type="ECO:0000313" key="2">
    <source>
        <dbReference type="EMBL" id="TDQ33740.1"/>
    </source>
</evidence>